<comment type="similarity">
    <text evidence="8 9">Belongs to the TonB-dependent receptor family.</text>
</comment>
<dbReference type="Pfam" id="PF13715">
    <property type="entry name" value="CarbopepD_reg_2"/>
    <property type="match status" value="1"/>
</dbReference>
<evidence type="ECO:0000259" key="11">
    <source>
        <dbReference type="Pfam" id="PF00593"/>
    </source>
</evidence>
<reference evidence="13 14" key="1">
    <citation type="submission" date="2021-05" db="EMBL/GenBank/DDBJ databases">
        <title>A Polyphasic approach of four new species of the genus Ohtaekwangia: Ohtaekwangia histidinii sp. nov., Ohtaekwangia cretensis sp. nov., Ohtaekwangia indiensis sp. nov., Ohtaekwangia reichenbachii sp. nov. from diverse environment.</title>
        <authorList>
            <person name="Octaviana S."/>
        </authorList>
    </citation>
    <scope>NUCLEOTIDE SEQUENCE [LARGE SCALE GENOMIC DNA]</scope>
    <source>
        <strain evidence="13 14">PWU5</strain>
    </source>
</reference>
<comment type="caution">
    <text evidence="13">The sequence shown here is derived from an EMBL/GenBank/DDBJ whole genome shotgun (WGS) entry which is preliminary data.</text>
</comment>
<evidence type="ECO:0000256" key="8">
    <source>
        <dbReference type="PROSITE-ProRule" id="PRU01360"/>
    </source>
</evidence>
<accession>A0AAP2GVT9</accession>
<dbReference type="GO" id="GO:0009279">
    <property type="term" value="C:cell outer membrane"/>
    <property type="evidence" value="ECO:0007669"/>
    <property type="project" value="UniProtKB-SubCell"/>
</dbReference>
<gene>
    <name evidence="13" type="ORF">KK062_24160</name>
</gene>
<dbReference type="InterPro" id="IPR039426">
    <property type="entry name" value="TonB-dep_rcpt-like"/>
</dbReference>
<keyword evidence="5 9" id="KW-0798">TonB box</keyword>
<evidence type="ECO:0000256" key="7">
    <source>
        <dbReference type="ARBA" id="ARBA00023237"/>
    </source>
</evidence>
<comment type="subcellular location">
    <subcellularLocation>
        <location evidence="1 8">Cell outer membrane</location>
        <topology evidence="1 8">Multi-pass membrane protein</topology>
    </subcellularLocation>
</comment>
<keyword evidence="13" id="KW-0675">Receptor</keyword>
<dbReference type="SUPFAM" id="SSF56935">
    <property type="entry name" value="Porins"/>
    <property type="match status" value="1"/>
</dbReference>
<dbReference type="Gene3D" id="2.40.170.20">
    <property type="entry name" value="TonB-dependent receptor, beta-barrel domain"/>
    <property type="match status" value="1"/>
</dbReference>
<dbReference type="SUPFAM" id="SSF49464">
    <property type="entry name" value="Carboxypeptidase regulatory domain-like"/>
    <property type="match status" value="1"/>
</dbReference>
<dbReference type="Gene3D" id="2.60.40.1120">
    <property type="entry name" value="Carboxypeptidase-like, regulatory domain"/>
    <property type="match status" value="1"/>
</dbReference>
<dbReference type="EMBL" id="JAHESE010000032">
    <property type="protein sequence ID" value="MBT1711358.1"/>
    <property type="molecule type" value="Genomic_DNA"/>
</dbReference>
<keyword evidence="4 8" id="KW-0812">Transmembrane</keyword>
<keyword evidence="6 8" id="KW-0472">Membrane</keyword>
<evidence type="ECO:0000256" key="1">
    <source>
        <dbReference type="ARBA" id="ARBA00004571"/>
    </source>
</evidence>
<proteinExistence type="inferred from homology"/>
<evidence type="ECO:0000256" key="3">
    <source>
        <dbReference type="ARBA" id="ARBA00022452"/>
    </source>
</evidence>
<dbReference type="Proteomes" id="UP001319080">
    <property type="component" value="Unassembled WGS sequence"/>
</dbReference>
<protein>
    <submittedName>
        <fullName evidence="13">TonB-dependent receptor</fullName>
    </submittedName>
</protein>
<dbReference type="PROSITE" id="PS52016">
    <property type="entry name" value="TONB_DEPENDENT_REC_3"/>
    <property type="match status" value="1"/>
</dbReference>
<evidence type="ECO:0000256" key="6">
    <source>
        <dbReference type="ARBA" id="ARBA00023136"/>
    </source>
</evidence>
<dbReference type="Pfam" id="PF00593">
    <property type="entry name" value="TonB_dep_Rec_b-barrel"/>
    <property type="match status" value="1"/>
</dbReference>
<dbReference type="NCBIfam" id="TIGR04056">
    <property type="entry name" value="OMP_RagA_SusC"/>
    <property type="match status" value="1"/>
</dbReference>
<organism evidence="13 14">
    <name type="scientific">Dawidia cretensis</name>
    <dbReference type="NCBI Taxonomy" id="2782350"/>
    <lineage>
        <taxon>Bacteria</taxon>
        <taxon>Pseudomonadati</taxon>
        <taxon>Bacteroidota</taxon>
        <taxon>Cytophagia</taxon>
        <taxon>Cytophagales</taxon>
        <taxon>Chryseotaleaceae</taxon>
        <taxon>Dawidia</taxon>
    </lineage>
</organism>
<feature type="domain" description="TonB-dependent receptor-like beta-barrel" evidence="11">
    <location>
        <begin position="388"/>
        <end position="884"/>
    </location>
</feature>
<evidence type="ECO:0000256" key="5">
    <source>
        <dbReference type="ARBA" id="ARBA00023077"/>
    </source>
</evidence>
<dbReference type="InterPro" id="IPR008969">
    <property type="entry name" value="CarboxyPept-like_regulatory"/>
</dbReference>
<name>A0AAP2GVT9_9BACT</name>
<dbReference type="RefSeq" id="WP_254086935.1">
    <property type="nucleotide sequence ID" value="NZ_JAHESE010000032.1"/>
</dbReference>
<keyword evidence="2 8" id="KW-0813">Transport</keyword>
<evidence type="ECO:0000313" key="14">
    <source>
        <dbReference type="Proteomes" id="UP001319080"/>
    </source>
</evidence>
<dbReference type="AlphaFoldDB" id="A0AAP2GVT9"/>
<dbReference type="InterPro" id="IPR037066">
    <property type="entry name" value="Plug_dom_sf"/>
</dbReference>
<keyword evidence="14" id="KW-1185">Reference proteome</keyword>
<evidence type="ECO:0000256" key="10">
    <source>
        <dbReference type="SAM" id="Phobius"/>
    </source>
</evidence>
<dbReference type="NCBIfam" id="TIGR04057">
    <property type="entry name" value="SusC_RagA_signa"/>
    <property type="match status" value="1"/>
</dbReference>
<dbReference type="Gene3D" id="2.170.130.10">
    <property type="entry name" value="TonB-dependent receptor, plug domain"/>
    <property type="match status" value="1"/>
</dbReference>
<dbReference type="InterPro" id="IPR012910">
    <property type="entry name" value="Plug_dom"/>
</dbReference>
<evidence type="ECO:0000313" key="13">
    <source>
        <dbReference type="EMBL" id="MBT1711358.1"/>
    </source>
</evidence>
<dbReference type="InterPro" id="IPR036942">
    <property type="entry name" value="Beta-barrel_TonB_sf"/>
</dbReference>
<keyword evidence="7 8" id="KW-0998">Cell outer membrane</keyword>
<dbReference type="InterPro" id="IPR023996">
    <property type="entry name" value="TonB-dep_OMP_SusC/RagA"/>
</dbReference>
<feature type="domain" description="TonB-dependent receptor plug" evidence="12">
    <location>
        <begin position="124"/>
        <end position="228"/>
    </location>
</feature>
<dbReference type="InterPro" id="IPR023997">
    <property type="entry name" value="TonB-dep_OMP_SusC/RagA_CS"/>
</dbReference>
<evidence type="ECO:0000256" key="4">
    <source>
        <dbReference type="ARBA" id="ARBA00022692"/>
    </source>
</evidence>
<dbReference type="Pfam" id="PF07715">
    <property type="entry name" value="Plug"/>
    <property type="match status" value="1"/>
</dbReference>
<feature type="transmembrane region" description="Helical" evidence="10">
    <location>
        <begin position="7"/>
        <end position="25"/>
    </location>
</feature>
<evidence type="ECO:0000256" key="2">
    <source>
        <dbReference type="ARBA" id="ARBA00022448"/>
    </source>
</evidence>
<keyword evidence="3 8" id="KW-1134">Transmembrane beta strand</keyword>
<evidence type="ECO:0000256" key="9">
    <source>
        <dbReference type="RuleBase" id="RU003357"/>
    </source>
</evidence>
<evidence type="ECO:0000259" key="12">
    <source>
        <dbReference type="Pfam" id="PF07715"/>
    </source>
</evidence>
<dbReference type="InterPro" id="IPR000531">
    <property type="entry name" value="Beta-barrel_TonB"/>
</dbReference>
<sequence length="1032" mass="114183">MKRILQYPINIAVVPWMLFAMLLLWQPATAQQRSLSGQVTNAQHEPIPGVSIYQRGTTHGTMSDSEGRYTLDVADSAIVVFSTIGYLREEIAIKAQRVINVTLTEDIIGLEEVVVVGYGEQKRSNVSGAVASVEVAAMQNKTQLRLDQALQGMVAGVTVARNGGAPGDKPSIHIRGVGSISNTDPLWIVDGVRMDPGNQFDVDDVESIEILKDAAASAIYGAKAAHGVILVTTKRGKGALQVVAKSSISKRQAINLPTLLGSADFVKYAKVARINAGRTPDESWDNYDANTDWIKEFYNGSGVLQSYDLAISKGDDNSSFYLSFGHDREKGILIDNSFKRYSIRLNSDLKLMPWLTLGESMLLSRVEENPISNFDENYNGGIPYRSIPIMPVRDPENQWGGWGRAPVYFQGPNPVATQYQQHEQRKSNRVDGNLYLDARPLKGLQIRAALGINYLGYLAEKFDEAFSYGSFSNTLASLTYGTASDLTLTGNVVATYDKSIGRHNVKIMGGYEAYKYDGQHFNALGTNFPVDVARSLNLTGGAINITDRQTIARARQLSQFGRVSYNYDDRYLLEVNVRRDASAPKFGPTNIWGVFPSVSAGWRISQERFFQNVPFITNLKLRGSVGKLGSDNIDSFIYLKTYTSQFSNYAFDEEGKNKVVGYYISRLPNKDVKWEEVNMKNIAIDLKAFANRFSLSVDYYVKDTKDLLYGVPVPPSVGIATHNFDPVNPAINIGTMRNTGVDIDLGYTHPIRKFELSLNGNVSFMKNEMKSLRGDEYITGGSAGLQMGGMTRTQAGHPISSFYGYVVRQMLNSAADVYAINTYADDGLYQEAGTGPGDFMYKDISGPNGKPDGEVTAEYDRVFIGNPWPKMTYAFNIGVSYNRLIDLSLQFQGVQGVDIFNASKAYTRNFFGDSNTTTDIHEAWTPEHHTGNPRNIASDPNGNFSRPSSYFVEDGSYLKLRNVQLGFNVPAQLLTRLKLRKVRAYVNANNLLTFTRYSGMDPEVAGSNLGRGVDYGRYPMVRTYGGGLEVQF</sequence>
<keyword evidence="10" id="KW-1133">Transmembrane helix</keyword>